<keyword evidence="3" id="KW-1185">Reference proteome</keyword>
<feature type="transmembrane region" description="Helical" evidence="1">
    <location>
        <begin position="136"/>
        <end position="153"/>
    </location>
</feature>
<sequence length="170" mass="19005">MGRGLVRRVLLVAASILNWIFSIGYIREIYNVMLGKNLIKYVDNINIDGSDFTPLANLTVAGVNGLTIFLVIGSAVLFATIFILIFAILLRVTTIRKQDIVTESEIIFTKWLIIVSSVLAFIVGILSANIKLIGCVIGLSWQQPLFMMLIYYLPLKNRFKKGTEIAHTEL</sequence>
<dbReference type="Proteomes" id="UP001469749">
    <property type="component" value="Unassembled WGS sequence"/>
</dbReference>
<comment type="caution">
    <text evidence="2">The sequence shown here is derived from an EMBL/GenBank/DDBJ whole genome shotgun (WGS) entry which is preliminary data.</text>
</comment>
<feature type="transmembrane region" description="Helical" evidence="1">
    <location>
        <begin position="111"/>
        <end position="130"/>
    </location>
</feature>
<evidence type="ECO:0000313" key="3">
    <source>
        <dbReference type="Proteomes" id="UP001469749"/>
    </source>
</evidence>
<keyword evidence="1" id="KW-0472">Membrane</keyword>
<feature type="transmembrane region" description="Helical" evidence="1">
    <location>
        <begin position="9"/>
        <end position="26"/>
    </location>
</feature>
<feature type="transmembrane region" description="Helical" evidence="1">
    <location>
        <begin position="66"/>
        <end position="90"/>
    </location>
</feature>
<dbReference type="EMBL" id="JBBMEK010000414">
    <property type="protein sequence ID" value="MEQ2366911.1"/>
    <property type="molecule type" value="Genomic_DNA"/>
</dbReference>
<dbReference type="RefSeq" id="WP_346793724.1">
    <property type="nucleotide sequence ID" value="NZ_JBBMEK010000414.1"/>
</dbReference>
<keyword evidence="1" id="KW-1133">Transmembrane helix</keyword>
<reference evidence="2 3" key="1">
    <citation type="submission" date="2024-03" db="EMBL/GenBank/DDBJ databases">
        <title>Human intestinal bacterial collection.</title>
        <authorList>
            <person name="Pauvert C."/>
            <person name="Hitch T.C.A."/>
            <person name="Clavel T."/>
        </authorList>
    </citation>
    <scope>NUCLEOTIDE SEQUENCE [LARGE SCALE GENOMIC DNA]</scope>
    <source>
        <strain evidence="2 3">CLA-AA-H190</strain>
    </source>
</reference>
<keyword evidence="1" id="KW-0812">Transmembrane</keyword>
<accession>A0ABV1BA95</accession>
<evidence type="ECO:0000313" key="2">
    <source>
        <dbReference type="EMBL" id="MEQ2366911.1"/>
    </source>
</evidence>
<organism evidence="2 3">
    <name type="scientific">Coprococcus intestinihominis</name>
    <dbReference type="NCBI Taxonomy" id="3133154"/>
    <lineage>
        <taxon>Bacteria</taxon>
        <taxon>Bacillati</taxon>
        <taxon>Bacillota</taxon>
        <taxon>Clostridia</taxon>
        <taxon>Lachnospirales</taxon>
        <taxon>Lachnospiraceae</taxon>
        <taxon>Coprococcus</taxon>
    </lineage>
</organism>
<name>A0ABV1BA95_9FIRM</name>
<proteinExistence type="predicted"/>
<protein>
    <submittedName>
        <fullName evidence="2">Uncharacterized protein</fullName>
    </submittedName>
</protein>
<gene>
    <name evidence="2" type="ORF">WMO25_17780</name>
</gene>
<evidence type="ECO:0000256" key="1">
    <source>
        <dbReference type="SAM" id="Phobius"/>
    </source>
</evidence>